<proteinExistence type="predicted"/>
<dbReference type="InterPro" id="IPR003675">
    <property type="entry name" value="Rce1/LyrA-like_dom"/>
</dbReference>
<keyword evidence="1" id="KW-0812">Transmembrane</keyword>
<keyword evidence="1" id="KW-1133">Transmembrane helix</keyword>
<organism evidence="3 4">
    <name type="scientific">Anaerobacillus alkaliphilus</name>
    <dbReference type="NCBI Taxonomy" id="1548597"/>
    <lineage>
        <taxon>Bacteria</taxon>
        <taxon>Bacillati</taxon>
        <taxon>Bacillota</taxon>
        <taxon>Bacilli</taxon>
        <taxon>Bacillales</taxon>
        <taxon>Bacillaceae</taxon>
        <taxon>Anaerobacillus</taxon>
    </lineage>
</organism>
<keyword evidence="3" id="KW-0645">Protease</keyword>
<keyword evidence="4" id="KW-1185">Reference proteome</keyword>
<dbReference type="GO" id="GO:0004175">
    <property type="term" value="F:endopeptidase activity"/>
    <property type="evidence" value="ECO:0007669"/>
    <property type="project" value="UniProtKB-ARBA"/>
</dbReference>
<reference evidence="3 4" key="1">
    <citation type="journal article" date="2019" name="Int. J. Syst. Evol. Microbiol.">
        <title>Anaerobacillus alkaliphilus sp. nov., a novel alkaliphilic and moderately halophilic bacterium.</title>
        <authorList>
            <person name="Borsodi A.K."/>
            <person name="Aszalos J.M."/>
            <person name="Bihari P."/>
            <person name="Nagy I."/>
            <person name="Schumann P."/>
            <person name="Sproer C."/>
            <person name="Kovacs A.L."/>
            <person name="Boka K."/>
            <person name="Dobosy P."/>
            <person name="Ovari M."/>
            <person name="Szili-Kovacs T."/>
            <person name="Toth E."/>
        </authorList>
    </citation>
    <scope>NUCLEOTIDE SEQUENCE [LARGE SCALE GENOMIC DNA]</scope>
    <source>
        <strain evidence="3 4">B16-10</strain>
    </source>
</reference>
<dbReference type="OrthoDB" id="449657at2"/>
<dbReference type="EMBL" id="QOUX01000032">
    <property type="protein sequence ID" value="RXJ01631.1"/>
    <property type="molecule type" value="Genomic_DNA"/>
</dbReference>
<evidence type="ECO:0000256" key="1">
    <source>
        <dbReference type="SAM" id="Phobius"/>
    </source>
</evidence>
<evidence type="ECO:0000259" key="2">
    <source>
        <dbReference type="Pfam" id="PF02517"/>
    </source>
</evidence>
<name>A0A4Q0VTY8_9BACI</name>
<dbReference type="RefSeq" id="WP_129078150.1">
    <property type="nucleotide sequence ID" value="NZ_QOUX01000032.1"/>
</dbReference>
<dbReference type="Proteomes" id="UP000290649">
    <property type="component" value="Unassembled WGS sequence"/>
</dbReference>
<comment type="caution">
    <text evidence="3">The sequence shown here is derived from an EMBL/GenBank/DDBJ whole genome shotgun (WGS) entry which is preliminary data.</text>
</comment>
<gene>
    <name evidence="3" type="ORF">DS745_09115</name>
</gene>
<keyword evidence="3" id="KW-0378">Hydrolase</keyword>
<keyword evidence="3" id="KW-0482">Metalloprotease</keyword>
<protein>
    <submittedName>
        <fullName evidence="3">CPBP family intramembrane metalloprotease</fullName>
    </submittedName>
</protein>
<feature type="domain" description="CAAX prenyl protease 2/Lysostaphin resistance protein A-like" evidence="2">
    <location>
        <begin position="7"/>
        <end position="81"/>
    </location>
</feature>
<keyword evidence="1" id="KW-0472">Membrane</keyword>
<dbReference type="AlphaFoldDB" id="A0A4Q0VTY8"/>
<dbReference type="GO" id="GO:0006508">
    <property type="term" value="P:proteolysis"/>
    <property type="evidence" value="ECO:0007669"/>
    <property type="project" value="UniProtKB-KW"/>
</dbReference>
<accession>A0A4Q0VTY8</accession>
<evidence type="ECO:0000313" key="3">
    <source>
        <dbReference type="EMBL" id="RXJ01631.1"/>
    </source>
</evidence>
<feature type="transmembrane region" description="Helical" evidence="1">
    <location>
        <begin position="21"/>
        <end position="42"/>
    </location>
</feature>
<dbReference type="GO" id="GO:0008237">
    <property type="term" value="F:metallopeptidase activity"/>
    <property type="evidence" value="ECO:0007669"/>
    <property type="project" value="UniProtKB-KW"/>
</dbReference>
<sequence>MSCSTGLLLDAGGNLPRWLNITYSTVFFVLSHPLMWGVFSIANKSTHMYISLFLMGVVWSLIRYKTRSLRWSLYSHMLVDVGNLSVFMFLNLYIPPGM</sequence>
<dbReference type="Pfam" id="PF02517">
    <property type="entry name" value="Rce1-like"/>
    <property type="match status" value="1"/>
</dbReference>
<dbReference type="GO" id="GO:0080120">
    <property type="term" value="P:CAAX-box protein maturation"/>
    <property type="evidence" value="ECO:0007669"/>
    <property type="project" value="UniProtKB-ARBA"/>
</dbReference>
<evidence type="ECO:0000313" key="4">
    <source>
        <dbReference type="Proteomes" id="UP000290649"/>
    </source>
</evidence>
<feature type="transmembrane region" description="Helical" evidence="1">
    <location>
        <begin position="71"/>
        <end position="94"/>
    </location>
</feature>